<gene>
    <name evidence="1" type="ORF">TNIN_388451</name>
</gene>
<comment type="caution">
    <text evidence="1">The sequence shown here is derived from an EMBL/GenBank/DDBJ whole genome shotgun (WGS) entry which is preliminary data.</text>
</comment>
<sequence length="84" mass="9800">TSDKYAAMLLPLVESCIPEDMLRIWLRNPSVSTAEESYSQKLTQLLKFLRLEVEGEQRILLTKSGFKSDDIFRNKTEQRHRNGE</sequence>
<evidence type="ECO:0000313" key="2">
    <source>
        <dbReference type="Proteomes" id="UP000886998"/>
    </source>
</evidence>
<keyword evidence="2" id="KW-1185">Reference proteome</keyword>
<name>A0A8X6XVJ1_9ARAC</name>
<dbReference type="OrthoDB" id="6434527at2759"/>
<dbReference type="Proteomes" id="UP000886998">
    <property type="component" value="Unassembled WGS sequence"/>
</dbReference>
<evidence type="ECO:0000313" key="1">
    <source>
        <dbReference type="EMBL" id="GFY59547.1"/>
    </source>
</evidence>
<organism evidence="1 2">
    <name type="scientific">Trichonephila inaurata madagascariensis</name>
    <dbReference type="NCBI Taxonomy" id="2747483"/>
    <lineage>
        <taxon>Eukaryota</taxon>
        <taxon>Metazoa</taxon>
        <taxon>Ecdysozoa</taxon>
        <taxon>Arthropoda</taxon>
        <taxon>Chelicerata</taxon>
        <taxon>Arachnida</taxon>
        <taxon>Araneae</taxon>
        <taxon>Araneomorphae</taxon>
        <taxon>Entelegynae</taxon>
        <taxon>Araneoidea</taxon>
        <taxon>Nephilidae</taxon>
        <taxon>Trichonephila</taxon>
        <taxon>Trichonephila inaurata</taxon>
    </lineage>
</organism>
<feature type="non-terminal residue" evidence="1">
    <location>
        <position position="1"/>
    </location>
</feature>
<dbReference type="AlphaFoldDB" id="A0A8X6XVJ1"/>
<proteinExistence type="predicted"/>
<reference evidence="1" key="1">
    <citation type="submission" date="2020-08" db="EMBL/GenBank/DDBJ databases">
        <title>Multicomponent nature underlies the extraordinary mechanical properties of spider dragline silk.</title>
        <authorList>
            <person name="Kono N."/>
            <person name="Nakamura H."/>
            <person name="Mori M."/>
            <person name="Yoshida Y."/>
            <person name="Ohtoshi R."/>
            <person name="Malay A.D."/>
            <person name="Moran D.A.P."/>
            <person name="Tomita M."/>
            <person name="Numata K."/>
            <person name="Arakawa K."/>
        </authorList>
    </citation>
    <scope>NUCLEOTIDE SEQUENCE</scope>
</reference>
<accession>A0A8X6XVJ1</accession>
<dbReference type="EMBL" id="BMAV01012673">
    <property type="protein sequence ID" value="GFY59547.1"/>
    <property type="molecule type" value="Genomic_DNA"/>
</dbReference>
<protein>
    <submittedName>
        <fullName evidence="1">Uncharacterized protein</fullName>
    </submittedName>
</protein>